<sequence length="101" mass="11389">MKPVFSGAFAGACYLPVLLSDHHFLQDVDLVVDMVSAHLCTDLAQCMVRVLRTLLYHRLWCLMVFRKSRAADNTSNLCTLLCRCSRELHQFLSGSKRGTSV</sequence>
<organism evidence="1">
    <name type="scientific">Mytilinidion resinicola</name>
    <dbReference type="NCBI Taxonomy" id="574789"/>
    <lineage>
        <taxon>Eukaryota</taxon>
        <taxon>Fungi</taxon>
        <taxon>Dikarya</taxon>
        <taxon>Ascomycota</taxon>
        <taxon>Pezizomycotina</taxon>
        <taxon>Dothideomycetes</taxon>
        <taxon>Pleosporomycetidae</taxon>
        <taxon>Mytilinidiales</taxon>
        <taxon>Mytilinidiaceae</taxon>
        <taxon>Mytilinidion</taxon>
    </lineage>
</organism>
<evidence type="ECO:0000313" key="2">
    <source>
        <dbReference type="Proteomes" id="UP000504636"/>
    </source>
</evidence>
<reference evidence="1 3" key="1">
    <citation type="journal article" date="2020" name="Stud. Mycol.">
        <title>101 Dothideomycetes genomes: a test case for predicting lifestyles and emergence of pathogens.</title>
        <authorList>
            <person name="Haridas S."/>
            <person name="Albert R."/>
            <person name="Binder M."/>
            <person name="Bloem J."/>
            <person name="Labutti K."/>
            <person name="Salamov A."/>
            <person name="Andreopoulos B."/>
            <person name="Baker S."/>
            <person name="Barry K."/>
            <person name="Bills G."/>
            <person name="Bluhm B."/>
            <person name="Cannon C."/>
            <person name="Castanera R."/>
            <person name="Culley D."/>
            <person name="Daum C."/>
            <person name="Ezra D."/>
            <person name="Gonzalez J."/>
            <person name="Henrissat B."/>
            <person name="Kuo A."/>
            <person name="Liang C."/>
            <person name="Lipzen A."/>
            <person name="Lutzoni F."/>
            <person name="Magnuson J."/>
            <person name="Mondo S."/>
            <person name="Nolan M."/>
            <person name="Ohm R."/>
            <person name="Pangilinan J."/>
            <person name="Park H.-J."/>
            <person name="Ramirez L."/>
            <person name="Alfaro M."/>
            <person name="Sun H."/>
            <person name="Tritt A."/>
            <person name="Yoshinaga Y."/>
            <person name="Zwiers L.-H."/>
            <person name="Turgeon B."/>
            <person name="Goodwin S."/>
            <person name="Spatafora J."/>
            <person name="Crous P."/>
            <person name="Grigoriev I."/>
        </authorList>
    </citation>
    <scope>NUCLEOTIDE SEQUENCE</scope>
    <source>
        <strain evidence="1 3">CBS 304.34</strain>
    </source>
</reference>
<proteinExistence type="predicted"/>
<accession>A0A6A6Y3S0</accession>
<evidence type="ECO:0000313" key="1">
    <source>
        <dbReference type="EMBL" id="KAF2803481.1"/>
    </source>
</evidence>
<dbReference type="RefSeq" id="XP_033570445.1">
    <property type="nucleotide sequence ID" value="XM_033712909.1"/>
</dbReference>
<evidence type="ECO:0000313" key="3">
    <source>
        <dbReference type="RefSeq" id="XP_033570445.1"/>
    </source>
</evidence>
<protein>
    <submittedName>
        <fullName evidence="1 3">Uncharacterized protein</fullName>
    </submittedName>
</protein>
<dbReference type="EMBL" id="MU003717">
    <property type="protein sequence ID" value="KAF2803481.1"/>
    <property type="molecule type" value="Genomic_DNA"/>
</dbReference>
<dbReference type="GeneID" id="54453802"/>
<dbReference type="AlphaFoldDB" id="A0A6A6Y3S0"/>
<reference evidence="3" key="2">
    <citation type="submission" date="2020-04" db="EMBL/GenBank/DDBJ databases">
        <authorList>
            <consortium name="NCBI Genome Project"/>
        </authorList>
    </citation>
    <scope>NUCLEOTIDE SEQUENCE</scope>
    <source>
        <strain evidence="3">CBS 304.34</strain>
    </source>
</reference>
<name>A0A6A6Y3S0_9PEZI</name>
<dbReference type="Proteomes" id="UP000504636">
    <property type="component" value="Unplaced"/>
</dbReference>
<reference evidence="3" key="3">
    <citation type="submission" date="2025-04" db="UniProtKB">
        <authorList>
            <consortium name="RefSeq"/>
        </authorList>
    </citation>
    <scope>IDENTIFICATION</scope>
    <source>
        <strain evidence="3">CBS 304.34</strain>
    </source>
</reference>
<keyword evidence="2" id="KW-1185">Reference proteome</keyword>
<gene>
    <name evidence="1 3" type="ORF">BDZ99DRAFT_165491</name>
</gene>